<evidence type="ECO:0000256" key="1">
    <source>
        <dbReference type="SAM" id="MobiDB-lite"/>
    </source>
</evidence>
<evidence type="ECO:0000313" key="2">
    <source>
        <dbReference type="EMBL" id="JAD20720.1"/>
    </source>
</evidence>
<proteinExistence type="predicted"/>
<organism evidence="2">
    <name type="scientific">Arundo donax</name>
    <name type="common">Giant reed</name>
    <name type="synonym">Donax arundinaceus</name>
    <dbReference type="NCBI Taxonomy" id="35708"/>
    <lineage>
        <taxon>Eukaryota</taxon>
        <taxon>Viridiplantae</taxon>
        <taxon>Streptophyta</taxon>
        <taxon>Embryophyta</taxon>
        <taxon>Tracheophyta</taxon>
        <taxon>Spermatophyta</taxon>
        <taxon>Magnoliopsida</taxon>
        <taxon>Liliopsida</taxon>
        <taxon>Poales</taxon>
        <taxon>Poaceae</taxon>
        <taxon>PACMAD clade</taxon>
        <taxon>Arundinoideae</taxon>
        <taxon>Arundineae</taxon>
        <taxon>Arundo</taxon>
    </lineage>
</organism>
<dbReference type="EMBL" id="GBRH01277175">
    <property type="protein sequence ID" value="JAD20720.1"/>
    <property type="molecule type" value="Transcribed_RNA"/>
</dbReference>
<feature type="region of interest" description="Disordered" evidence="1">
    <location>
        <begin position="1"/>
        <end position="94"/>
    </location>
</feature>
<accession>A0A0A8Y6N3</accession>
<dbReference type="AlphaFoldDB" id="A0A0A8Y6N3"/>
<name>A0A0A8Y6N3_ARUDO</name>
<sequence>MAPMTHDWCSSRGRARRGGRSSTSSSSGVGSSSSESEYLSSGHSDDDHSNGGGSDDDQSNGGGGSDDDESIQDNGSESSENMGSHPKSKKRSGVVWTWRHTCDVSIIYSHAGKFAMLGRTPTVASWAVPLRKTKINATLSTGWIKNGPRGRGST</sequence>
<feature type="compositionally biased region" description="Low complexity" evidence="1">
    <location>
        <begin position="20"/>
        <end position="42"/>
    </location>
</feature>
<reference evidence="2" key="1">
    <citation type="submission" date="2014-09" db="EMBL/GenBank/DDBJ databases">
        <authorList>
            <person name="Magalhaes I.L.F."/>
            <person name="Oliveira U."/>
            <person name="Santos F.R."/>
            <person name="Vidigal T.H.D.A."/>
            <person name="Brescovit A.D."/>
            <person name="Santos A.J."/>
        </authorList>
    </citation>
    <scope>NUCLEOTIDE SEQUENCE</scope>
    <source>
        <tissue evidence="2">Shoot tissue taken approximately 20 cm above the soil surface</tissue>
    </source>
</reference>
<reference evidence="2" key="2">
    <citation type="journal article" date="2015" name="Data Brief">
        <title>Shoot transcriptome of the giant reed, Arundo donax.</title>
        <authorList>
            <person name="Barrero R.A."/>
            <person name="Guerrero F.D."/>
            <person name="Moolhuijzen P."/>
            <person name="Goolsby J.A."/>
            <person name="Tidwell J."/>
            <person name="Bellgard S.E."/>
            <person name="Bellgard M.I."/>
        </authorList>
    </citation>
    <scope>NUCLEOTIDE SEQUENCE</scope>
    <source>
        <tissue evidence="2">Shoot tissue taken approximately 20 cm above the soil surface</tissue>
    </source>
</reference>
<protein>
    <submittedName>
        <fullName evidence="2">Uncharacterized protein</fullName>
    </submittedName>
</protein>